<evidence type="ECO:0000313" key="2">
    <source>
        <dbReference type="EMBL" id="AYV38792.1"/>
    </source>
</evidence>
<dbReference type="InterPro" id="IPR052345">
    <property type="entry name" value="Rad_response_metalloprotease"/>
</dbReference>
<accession>A0AAN1QGR0</accession>
<feature type="domain" description="IrrE N-terminal-like" evidence="1">
    <location>
        <begin position="49"/>
        <end position="170"/>
    </location>
</feature>
<gene>
    <name evidence="2" type="ORF">EFI48_19345</name>
</gene>
<name>A0AAN1QGR0_AERVE</name>
<proteinExistence type="predicted"/>
<dbReference type="PANTHER" id="PTHR43236">
    <property type="entry name" value="ANTITOXIN HIGA1"/>
    <property type="match status" value="1"/>
</dbReference>
<dbReference type="AlphaFoldDB" id="A0AAN1QGR0"/>
<dbReference type="Pfam" id="PF06114">
    <property type="entry name" value="Peptidase_M78"/>
    <property type="match status" value="1"/>
</dbReference>
<reference evidence="2 3" key="1">
    <citation type="submission" date="2018-11" db="EMBL/GenBank/DDBJ databases">
        <title>Complete genome sequence of multidrug-resistant Aeromonas veronii strain MS-18-37.</title>
        <authorList>
            <person name="Abdelhamed H."/>
            <person name="Lawrence M."/>
            <person name="Waldbieser G."/>
        </authorList>
    </citation>
    <scope>NUCLEOTIDE SEQUENCE [LARGE SCALE GENOMIC DNA]</scope>
    <source>
        <strain evidence="2 3">MS-18-37</strain>
    </source>
</reference>
<dbReference type="RefSeq" id="WP_123173899.1">
    <property type="nucleotide sequence ID" value="NZ_CAWPXW010000045.1"/>
</dbReference>
<organism evidence="2 3">
    <name type="scientific">Aeromonas veronii</name>
    <dbReference type="NCBI Taxonomy" id="654"/>
    <lineage>
        <taxon>Bacteria</taxon>
        <taxon>Pseudomonadati</taxon>
        <taxon>Pseudomonadota</taxon>
        <taxon>Gammaproteobacteria</taxon>
        <taxon>Aeromonadales</taxon>
        <taxon>Aeromonadaceae</taxon>
        <taxon>Aeromonas</taxon>
    </lineage>
</organism>
<dbReference type="EMBL" id="CP033604">
    <property type="protein sequence ID" value="AYV38792.1"/>
    <property type="molecule type" value="Genomic_DNA"/>
</dbReference>
<evidence type="ECO:0000313" key="3">
    <source>
        <dbReference type="Proteomes" id="UP000267614"/>
    </source>
</evidence>
<dbReference type="Proteomes" id="UP000267614">
    <property type="component" value="Chromosome"/>
</dbReference>
<protein>
    <submittedName>
        <fullName evidence="2">ImmA/IrrE family metallo-endopeptidase</fullName>
    </submittedName>
</protein>
<dbReference type="Gene3D" id="1.10.10.2910">
    <property type="match status" value="1"/>
</dbReference>
<sequence>MAFIRKKDRTTLPSEGFEDFSTPSEILELARSKGVCVDPINIAELAMLLGMKVRYEPMGDDDSGSLKKDKKTGEWIITVNSLHHPHRQRFTIAHEIGHRVKHAASSDSFKDTTFFRNGDSNWMEAQANTFAAELLMPESLFHDFVGSNSSKVEDIAKHFQVSSMAVRIRAQQLGYGGHNL</sequence>
<dbReference type="InterPro" id="IPR010359">
    <property type="entry name" value="IrrE_HExxH"/>
</dbReference>
<dbReference type="PANTHER" id="PTHR43236:SF2">
    <property type="entry name" value="BLL0069 PROTEIN"/>
    <property type="match status" value="1"/>
</dbReference>
<evidence type="ECO:0000259" key="1">
    <source>
        <dbReference type="Pfam" id="PF06114"/>
    </source>
</evidence>